<dbReference type="PANTHER" id="PTHR38899">
    <property type="entry name" value="DOMAIN OOKINETE PROTEIN, PUTATIVE-RELATED"/>
    <property type="match status" value="1"/>
</dbReference>
<keyword evidence="3" id="KW-1185">Reference proteome</keyword>
<reference evidence="2 3" key="1">
    <citation type="submission" date="2019-07" db="EMBL/GenBank/DDBJ databases">
        <title>Genomics analysis of Aphanomyces spp. identifies a new class of oomycete effector associated with host adaptation.</title>
        <authorList>
            <person name="Gaulin E."/>
        </authorList>
    </citation>
    <scope>NUCLEOTIDE SEQUENCE [LARGE SCALE GENOMIC DNA]</scope>
    <source>
        <strain evidence="2 3">ATCC 201684</strain>
    </source>
</reference>
<comment type="caution">
    <text evidence="2">The sequence shown here is derived from an EMBL/GenBank/DDBJ whole genome shotgun (WGS) entry which is preliminary data.</text>
</comment>
<proteinExistence type="predicted"/>
<feature type="region of interest" description="Disordered" evidence="1">
    <location>
        <begin position="1"/>
        <end position="36"/>
    </location>
</feature>
<dbReference type="EMBL" id="VJMJ01000070">
    <property type="protein sequence ID" value="KAF0738781.1"/>
    <property type="molecule type" value="Genomic_DNA"/>
</dbReference>
<dbReference type="VEuPathDB" id="FungiDB:AeMF1_017546"/>
<accession>A0A6G0XFB7</accession>
<evidence type="ECO:0000256" key="1">
    <source>
        <dbReference type="SAM" id="MobiDB-lite"/>
    </source>
</evidence>
<dbReference type="Proteomes" id="UP000481153">
    <property type="component" value="Unassembled WGS sequence"/>
</dbReference>
<protein>
    <submittedName>
        <fullName evidence="2">Uncharacterized protein</fullName>
    </submittedName>
</protein>
<sequence length="226" mass="25256">MSALTKSPTLPPRVGSTKPISRPSVPSTPRHKPQHSQRPVVFSWNYFLCPVAWIQRHWKDITNEDRKTLARLDRSIVSVLLHARTLGPVYVLCEGGAAFVETLCRSLFPECAMLFSSIAMQEQIKLVCAATPISPTWHGHMLQFVVCQRASQLGVNLTVFGQTSLRNGCAALRRSHSEHTLRRIKMIQTSVAHPTVNEVLNRLEVVQENLALIVAFDDNIDSVLSL</sequence>
<organism evidence="2 3">
    <name type="scientific">Aphanomyces euteiches</name>
    <dbReference type="NCBI Taxonomy" id="100861"/>
    <lineage>
        <taxon>Eukaryota</taxon>
        <taxon>Sar</taxon>
        <taxon>Stramenopiles</taxon>
        <taxon>Oomycota</taxon>
        <taxon>Saprolegniomycetes</taxon>
        <taxon>Saprolegniales</taxon>
        <taxon>Verrucalvaceae</taxon>
        <taxon>Aphanomyces</taxon>
    </lineage>
</organism>
<dbReference type="AlphaFoldDB" id="A0A6G0XFB7"/>
<gene>
    <name evidence="2" type="ORF">Ae201684_005393</name>
</gene>
<evidence type="ECO:0000313" key="3">
    <source>
        <dbReference type="Proteomes" id="UP000481153"/>
    </source>
</evidence>
<evidence type="ECO:0000313" key="2">
    <source>
        <dbReference type="EMBL" id="KAF0738781.1"/>
    </source>
</evidence>
<dbReference type="PANTHER" id="PTHR38899:SF1">
    <property type="entry name" value="PROTEIN KINASE"/>
    <property type="match status" value="1"/>
</dbReference>
<name>A0A6G0XFB7_9STRA</name>